<dbReference type="Gramene" id="PRQ25994">
    <property type="protein sequence ID" value="PRQ25994"/>
    <property type="gene ID" value="RchiOBHm_Chr6g0289741"/>
</dbReference>
<accession>A0A2P6PVN4</accession>
<comment type="subcellular location">
    <subcellularLocation>
        <location evidence="1">Nucleus</location>
    </subcellularLocation>
</comment>
<dbReference type="InterPro" id="IPR014002">
    <property type="entry name" value="Agenet_dom_plant"/>
</dbReference>
<dbReference type="STRING" id="74649.A0A2P6PVN4"/>
<dbReference type="Pfam" id="PF05641">
    <property type="entry name" value="Agenet"/>
    <property type="match status" value="1"/>
</dbReference>
<protein>
    <submittedName>
        <fullName evidence="5">Putative ENT domain, Agenet-like domain, Agenet domain, plant type</fullName>
    </submittedName>
</protein>
<dbReference type="Gene3D" id="1.10.1240.40">
    <property type="entry name" value="ENT domain"/>
    <property type="match status" value="1"/>
</dbReference>
<dbReference type="Proteomes" id="UP000238479">
    <property type="component" value="Chromosome 6"/>
</dbReference>
<evidence type="ECO:0000313" key="5">
    <source>
        <dbReference type="EMBL" id="PRQ25994.1"/>
    </source>
</evidence>
<dbReference type="OrthoDB" id="663550at2759"/>
<feature type="region of interest" description="Disordered" evidence="3">
    <location>
        <begin position="253"/>
        <end position="280"/>
    </location>
</feature>
<evidence type="ECO:0000259" key="4">
    <source>
        <dbReference type="PROSITE" id="PS51138"/>
    </source>
</evidence>
<dbReference type="OMA" id="SPYCVYH"/>
<feature type="compositionally biased region" description="Acidic residues" evidence="3">
    <location>
        <begin position="258"/>
        <end position="267"/>
    </location>
</feature>
<sequence length="350" mass="39959">MKLKVGNSVEVLRKENDLCMSWFSGKVMAVDGDDFIVRYKSLIDRKEVMAVERVYRKAIRPRPPHAKKEKGWIVGDMVEVFDTKCWKVGKVAKVGKNNRVVIRFLGSIQLKEFDECNLRIRQAWDQNKWSVIEKVQKNNQIKIRSHRWDHSKVQLEASCAEPFSKEKRISCKRRRSNINVGACDRPSMSNHWLYMQVDKTSRNNSSTDINPKMRKATSYGMHRSFESTQCTEDSYPCSVASCSMNELSGSQNGSSAELGEDICDSSDAESSFPSSAGKKLSAPLPEPYVLDVDIHKLELHAYKSTLHVLYASGPLSWEQESLLTNLRLSLHITNEEHLLHVRHLLSSQVL</sequence>
<dbReference type="GO" id="GO:0005634">
    <property type="term" value="C:nucleus"/>
    <property type="evidence" value="ECO:0007669"/>
    <property type="project" value="UniProtKB-SubCell"/>
</dbReference>
<evidence type="ECO:0000256" key="3">
    <source>
        <dbReference type="SAM" id="MobiDB-lite"/>
    </source>
</evidence>
<proteinExistence type="predicted"/>
<evidence type="ECO:0000313" key="6">
    <source>
        <dbReference type="Proteomes" id="UP000238479"/>
    </source>
</evidence>
<reference evidence="5 6" key="1">
    <citation type="journal article" date="2018" name="Nat. Genet.">
        <title>The Rosa genome provides new insights in the design of modern roses.</title>
        <authorList>
            <person name="Bendahmane M."/>
        </authorList>
    </citation>
    <scope>NUCLEOTIDE SEQUENCE [LARGE SCALE GENOMIC DNA]</scope>
    <source>
        <strain evidence="6">cv. Old Blush</strain>
    </source>
</reference>
<dbReference type="InterPro" id="IPR036142">
    <property type="entry name" value="ENT_dom-like_sf"/>
</dbReference>
<gene>
    <name evidence="5" type="ORF">RchiOBHm_Chr6g0289741</name>
</gene>
<evidence type="ECO:0000256" key="1">
    <source>
        <dbReference type="ARBA" id="ARBA00004123"/>
    </source>
</evidence>
<dbReference type="InterPro" id="IPR005491">
    <property type="entry name" value="ENT_dom"/>
</dbReference>
<dbReference type="PANTHER" id="PTHR31917:SF59">
    <property type="entry name" value="ENT DOMAIN-CONTAINING PROTEIN"/>
    <property type="match status" value="1"/>
</dbReference>
<dbReference type="PROSITE" id="PS51138">
    <property type="entry name" value="ENT"/>
    <property type="match status" value="1"/>
</dbReference>
<dbReference type="PANTHER" id="PTHR31917">
    <property type="entry name" value="AGENET DOMAIN-CONTAINING PROTEIN-RELATED"/>
    <property type="match status" value="1"/>
</dbReference>
<dbReference type="InterPro" id="IPR008395">
    <property type="entry name" value="Agenet-like_dom"/>
</dbReference>
<feature type="domain" description="ENT" evidence="4">
    <location>
        <begin position="290"/>
        <end position="350"/>
    </location>
</feature>
<keyword evidence="6" id="KW-1185">Reference proteome</keyword>
<keyword evidence="2" id="KW-0539">Nucleus</keyword>
<dbReference type="SMART" id="SM01191">
    <property type="entry name" value="ENT"/>
    <property type="match status" value="1"/>
</dbReference>
<dbReference type="Pfam" id="PF03735">
    <property type="entry name" value="ENT"/>
    <property type="match status" value="1"/>
</dbReference>
<dbReference type="SMART" id="SM00743">
    <property type="entry name" value="Agenet"/>
    <property type="match status" value="2"/>
</dbReference>
<name>A0A2P6PVN4_ROSCH</name>
<dbReference type="EMBL" id="PDCK01000044">
    <property type="protein sequence ID" value="PRQ25994.1"/>
    <property type="molecule type" value="Genomic_DNA"/>
</dbReference>
<dbReference type="AlphaFoldDB" id="A0A2P6PVN4"/>
<evidence type="ECO:0000256" key="2">
    <source>
        <dbReference type="ARBA" id="ARBA00023242"/>
    </source>
</evidence>
<comment type="caution">
    <text evidence="5">The sequence shown here is derived from an EMBL/GenBank/DDBJ whole genome shotgun (WGS) entry which is preliminary data.</text>
</comment>
<organism evidence="5 6">
    <name type="scientific">Rosa chinensis</name>
    <name type="common">China rose</name>
    <dbReference type="NCBI Taxonomy" id="74649"/>
    <lineage>
        <taxon>Eukaryota</taxon>
        <taxon>Viridiplantae</taxon>
        <taxon>Streptophyta</taxon>
        <taxon>Embryophyta</taxon>
        <taxon>Tracheophyta</taxon>
        <taxon>Spermatophyta</taxon>
        <taxon>Magnoliopsida</taxon>
        <taxon>eudicotyledons</taxon>
        <taxon>Gunneridae</taxon>
        <taxon>Pentapetalae</taxon>
        <taxon>rosids</taxon>
        <taxon>fabids</taxon>
        <taxon>Rosales</taxon>
        <taxon>Rosaceae</taxon>
        <taxon>Rosoideae</taxon>
        <taxon>Rosoideae incertae sedis</taxon>
        <taxon>Rosa</taxon>
    </lineage>
</organism>
<dbReference type="SUPFAM" id="SSF158639">
    <property type="entry name" value="ENT-like"/>
    <property type="match status" value="1"/>
</dbReference>